<protein>
    <submittedName>
        <fullName evidence="4">Uncharacterized protein</fullName>
    </submittedName>
</protein>
<name>A0AAV6VU78_9ARAC</name>
<dbReference type="PANTHER" id="PTHR24367:SF318">
    <property type="entry name" value="LEUCINE-RICH GLIOMA-INACTIVATED PROTEIN 1-LIKE"/>
    <property type="match status" value="1"/>
</dbReference>
<evidence type="ECO:0000256" key="3">
    <source>
        <dbReference type="SAM" id="SignalP"/>
    </source>
</evidence>
<keyword evidence="5" id="KW-1185">Reference proteome</keyword>
<dbReference type="InterPro" id="IPR003591">
    <property type="entry name" value="Leu-rich_rpt_typical-subtyp"/>
</dbReference>
<comment type="caution">
    <text evidence="4">The sequence shown here is derived from an EMBL/GenBank/DDBJ whole genome shotgun (WGS) entry which is preliminary data.</text>
</comment>
<reference evidence="4 5" key="1">
    <citation type="journal article" date="2022" name="Nat. Ecol. Evol.">
        <title>A masculinizing supergene underlies an exaggerated male reproductive morph in a spider.</title>
        <authorList>
            <person name="Hendrickx F."/>
            <person name="De Corte Z."/>
            <person name="Sonet G."/>
            <person name="Van Belleghem S.M."/>
            <person name="Kostlbacher S."/>
            <person name="Vangestel C."/>
        </authorList>
    </citation>
    <scope>NUCLEOTIDE SEQUENCE [LARGE SCALE GENOMIC DNA]</scope>
    <source>
        <strain evidence="4">W744_W776</strain>
    </source>
</reference>
<dbReference type="EMBL" id="JAFNEN010000026">
    <property type="protein sequence ID" value="KAG8199598.1"/>
    <property type="molecule type" value="Genomic_DNA"/>
</dbReference>
<evidence type="ECO:0000256" key="2">
    <source>
        <dbReference type="ARBA" id="ARBA00022737"/>
    </source>
</evidence>
<evidence type="ECO:0000256" key="1">
    <source>
        <dbReference type="ARBA" id="ARBA00022614"/>
    </source>
</evidence>
<dbReference type="PROSITE" id="PS51450">
    <property type="entry name" value="LRR"/>
    <property type="match status" value="1"/>
</dbReference>
<dbReference type="PANTHER" id="PTHR24367">
    <property type="entry name" value="LEUCINE-RICH REPEAT-CONTAINING PROTEIN"/>
    <property type="match status" value="1"/>
</dbReference>
<organism evidence="4 5">
    <name type="scientific">Oedothorax gibbosus</name>
    <dbReference type="NCBI Taxonomy" id="931172"/>
    <lineage>
        <taxon>Eukaryota</taxon>
        <taxon>Metazoa</taxon>
        <taxon>Ecdysozoa</taxon>
        <taxon>Arthropoda</taxon>
        <taxon>Chelicerata</taxon>
        <taxon>Arachnida</taxon>
        <taxon>Araneae</taxon>
        <taxon>Araneomorphae</taxon>
        <taxon>Entelegynae</taxon>
        <taxon>Araneoidea</taxon>
        <taxon>Linyphiidae</taxon>
        <taxon>Erigoninae</taxon>
        <taxon>Oedothorax</taxon>
    </lineage>
</organism>
<evidence type="ECO:0000313" key="4">
    <source>
        <dbReference type="EMBL" id="KAG8199598.1"/>
    </source>
</evidence>
<dbReference type="Pfam" id="PF13855">
    <property type="entry name" value="LRR_8"/>
    <property type="match status" value="1"/>
</dbReference>
<sequence>MASSRSIKISPSLLVLMLLPIAGYAASIAVPTATPEQICPVNANYCTCIFTGPFYTLRCISLDDVEDFKDVVTNSTDNAAILEVDSVEWDYLPLDVLGNSSLHTFIVANSSFAALANSSIAFVPAENLHHLSLENVTFRQTMQWKQFSSLRNLEVMFVYNTTVPDVVNSRFSQHLSKYLKSVSISESNISSVEIDGFKNLEKLEILRLTHGKLTTFSRNSLPKSSNLKHLRLDYNNIHSLPVGVFEDLPQLEIVSLSNNSLSTLPQDVFGHLWKTKMHVELRGNPLKCDCRMLWIVHSTEKPQDIIGKCAHPKRLFGKDIRDLSQEDLKC</sequence>
<proteinExistence type="predicted"/>
<gene>
    <name evidence="4" type="ORF">JTE90_009435</name>
</gene>
<keyword evidence="2" id="KW-0677">Repeat</keyword>
<feature type="chain" id="PRO_5044000670" evidence="3">
    <location>
        <begin position="26"/>
        <end position="330"/>
    </location>
</feature>
<dbReference type="InterPro" id="IPR051295">
    <property type="entry name" value="LGI_related"/>
</dbReference>
<dbReference type="SUPFAM" id="SSF52058">
    <property type="entry name" value="L domain-like"/>
    <property type="match status" value="1"/>
</dbReference>
<dbReference type="InterPro" id="IPR032675">
    <property type="entry name" value="LRR_dom_sf"/>
</dbReference>
<evidence type="ECO:0000313" key="5">
    <source>
        <dbReference type="Proteomes" id="UP000827092"/>
    </source>
</evidence>
<dbReference type="InterPro" id="IPR001611">
    <property type="entry name" value="Leu-rich_rpt"/>
</dbReference>
<accession>A0AAV6VU78</accession>
<keyword evidence="3" id="KW-0732">Signal</keyword>
<dbReference type="Gene3D" id="3.80.10.10">
    <property type="entry name" value="Ribonuclease Inhibitor"/>
    <property type="match status" value="1"/>
</dbReference>
<dbReference type="AlphaFoldDB" id="A0AAV6VU78"/>
<feature type="signal peptide" evidence="3">
    <location>
        <begin position="1"/>
        <end position="25"/>
    </location>
</feature>
<dbReference type="SMART" id="SM00369">
    <property type="entry name" value="LRR_TYP"/>
    <property type="match status" value="3"/>
</dbReference>
<keyword evidence="1" id="KW-0433">Leucine-rich repeat</keyword>
<dbReference type="Proteomes" id="UP000827092">
    <property type="component" value="Unassembled WGS sequence"/>
</dbReference>